<gene>
    <name evidence="1" type="ORF">PanWU01x14_365420</name>
</gene>
<feature type="non-terminal residue" evidence="1">
    <location>
        <position position="1"/>
    </location>
</feature>
<dbReference type="EMBL" id="JXTB01000891">
    <property type="protein sequence ID" value="PON31962.1"/>
    <property type="molecule type" value="Genomic_DNA"/>
</dbReference>
<dbReference type="AlphaFoldDB" id="A0A2P5A5Y3"/>
<proteinExistence type="predicted"/>
<dbReference type="Proteomes" id="UP000237105">
    <property type="component" value="Unassembled WGS sequence"/>
</dbReference>
<evidence type="ECO:0000313" key="2">
    <source>
        <dbReference type="Proteomes" id="UP000237105"/>
    </source>
</evidence>
<reference evidence="2" key="1">
    <citation type="submission" date="2016-06" db="EMBL/GenBank/DDBJ databases">
        <title>Parallel loss of symbiosis genes in relatives of nitrogen-fixing non-legume Parasponia.</title>
        <authorList>
            <person name="Van Velzen R."/>
            <person name="Holmer R."/>
            <person name="Bu F."/>
            <person name="Rutten L."/>
            <person name="Van Zeijl A."/>
            <person name="Liu W."/>
            <person name="Santuari L."/>
            <person name="Cao Q."/>
            <person name="Sharma T."/>
            <person name="Shen D."/>
            <person name="Roswanjaya Y."/>
            <person name="Wardhani T."/>
            <person name="Kalhor M.S."/>
            <person name="Jansen J."/>
            <person name="Van den Hoogen J."/>
            <person name="Gungor B."/>
            <person name="Hartog M."/>
            <person name="Hontelez J."/>
            <person name="Verver J."/>
            <person name="Yang W.-C."/>
            <person name="Schijlen E."/>
            <person name="Repin R."/>
            <person name="Schilthuizen M."/>
            <person name="Schranz E."/>
            <person name="Heidstra R."/>
            <person name="Miyata K."/>
            <person name="Fedorova E."/>
            <person name="Kohlen W."/>
            <person name="Bisseling T."/>
            <person name="Smit S."/>
            <person name="Geurts R."/>
        </authorList>
    </citation>
    <scope>NUCLEOTIDE SEQUENCE [LARGE SCALE GENOMIC DNA]</scope>
    <source>
        <strain evidence="2">cv. WU1-14</strain>
    </source>
</reference>
<name>A0A2P5A5Y3_PARAD</name>
<keyword evidence="2" id="KW-1185">Reference proteome</keyword>
<protein>
    <submittedName>
        <fullName evidence="1">Uncharacterized protein</fullName>
    </submittedName>
</protein>
<evidence type="ECO:0000313" key="1">
    <source>
        <dbReference type="EMBL" id="PON31962.1"/>
    </source>
</evidence>
<sequence length="57" mass="6879">IPFFFKIVKSNIFIIKSDNFQNNFRFRDFSNFFEITIKNKISSYKIRSDPQIDQHGS</sequence>
<accession>A0A2P5A5Y3</accession>
<comment type="caution">
    <text evidence="1">The sequence shown here is derived from an EMBL/GenBank/DDBJ whole genome shotgun (WGS) entry which is preliminary data.</text>
</comment>
<organism evidence="1 2">
    <name type="scientific">Parasponia andersonii</name>
    <name type="common">Sponia andersonii</name>
    <dbReference type="NCBI Taxonomy" id="3476"/>
    <lineage>
        <taxon>Eukaryota</taxon>
        <taxon>Viridiplantae</taxon>
        <taxon>Streptophyta</taxon>
        <taxon>Embryophyta</taxon>
        <taxon>Tracheophyta</taxon>
        <taxon>Spermatophyta</taxon>
        <taxon>Magnoliopsida</taxon>
        <taxon>eudicotyledons</taxon>
        <taxon>Gunneridae</taxon>
        <taxon>Pentapetalae</taxon>
        <taxon>rosids</taxon>
        <taxon>fabids</taxon>
        <taxon>Rosales</taxon>
        <taxon>Cannabaceae</taxon>
        <taxon>Parasponia</taxon>
    </lineage>
</organism>